<dbReference type="Gene3D" id="3.30.420.10">
    <property type="entry name" value="Ribonuclease H-like superfamily/Ribonuclease H"/>
    <property type="match status" value="1"/>
</dbReference>
<evidence type="ECO:0000256" key="7">
    <source>
        <dbReference type="ARBA" id="ARBA00019179"/>
    </source>
</evidence>
<evidence type="ECO:0000256" key="6">
    <source>
        <dbReference type="ARBA" id="ARBA00012180"/>
    </source>
</evidence>
<dbReference type="GO" id="GO:0004523">
    <property type="term" value="F:RNA-DNA hybrid ribonuclease activity"/>
    <property type="evidence" value="ECO:0007669"/>
    <property type="project" value="UniProtKB-EC"/>
</dbReference>
<keyword evidence="8 14" id="KW-0963">Cytoplasm</keyword>
<keyword evidence="19" id="KW-1185">Reference proteome</keyword>
<dbReference type="NCBIfam" id="NF000594">
    <property type="entry name" value="PRK00015.1-1"/>
    <property type="match status" value="1"/>
</dbReference>
<reference evidence="18 19" key="1">
    <citation type="submission" date="2020-10" db="EMBL/GenBank/DDBJ databases">
        <title>ChiBAC.</title>
        <authorList>
            <person name="Zenner C."/>
            <person name="Hitch T.C.A."/>
            <person name="Clavel T."/>
        </authorList>
    </citation>
    <scope>NUCLEOTIDE SEQUENCE [LARGE SCALE GENOMIC DNA]</scope>
    <source>
        <strain evidence="18 19">DSM 109015</strain>
    </source>
</reference>
<evidence type="ECO:0000256" key="14">
    <source>
        <dbReference type="HAMAP-Rule" id="MF_00052"/>
    </source>
</evidence>
<dbReference type="PANTHER" id="PTHR10954:SF18">
    <property type="entry name" value="RIBONUCLEASE HII"/>
    <property type="match status" value="1"/>
</dbReference>
<feature type="binding site" evidence="14 15">
    <location>
        <position position="84"/>
    </location>
    <ligand>
        <name>a divalent metal cation</name>
        <dbReference type="ChEBI" id="CHEBI:60240"/>
    </ligand>
</feature>
<name>A0ABR9QZU4_9FIRM</name>
<dbReference type="NCBIfam" id="NF000595">
    <property type="entry name" value="PRK00015.1-3"/>
    <property type="match status" value="1"/>
</dbReference>
<organism evidence="18 19">
    <name type="scientific">Gemmiger gallinarum</name>
    <dbReference type="NCBI Taxonomy" id="2779354"/>
    <lineage>
        <taxon>Bacteria</taxon>
        <taxon>Bacillati</taxon>
        <taxon>Bacillota</taxon>
        <taxon>Clostridia</taxon>
        <taxon>Eubacteriales</taxon>
        <taxon>Gemmiger</taxon>
    </lineage>
</organism>
<sequence>MTCCWPSVPNGACWSRAVRWIPSVRLACWWASSAPASGGASLWNARRRWHGRRTTMASRKTDSTALYAFDEELRTQHGILCGVDEAGRGPLCGPVCCAAVILDPANPVEGVNDSKKLSAKRREELYEEITQKALAWKVIFVPPEEIDEKNILWATMDGMAQAVAGLDPAPAYVLVDGNRYPPDVPQPGETVVKGDANSASIAAASILAKVSRDRYMMELDRQYPQYQLAKHKGYPTKLHYELIAQYGIQPFYRRSFLKKQGYWH</sequence>
<comment type="catalytic activity">
    <reaction evidence="1 14 15 16">
        <text>Endonucleolytic cleavage to 5'-phosphomonoester.</text>
        <dbReference type="EC" id="3.1.26.4"/>
    </reaction>
</comment>
<evidence type="ECO:0000256" key="11">
    <source>
        <dbReference type="ARBA" id="ARBA00022759"/>
    </source>
</evidence>
<evidence type="ECO:0000256" key="16">
    <source>
        <dbReference type="RuleBase" id="RU003515"/>
    </source>
</evidence>
<comment type="function">
    <text evidence="3 14 16">Endonuclease that specifically degrades the RNA of RNA-DNA hybrids.</text>
</comment>
<evidence type="ECO:0000256" key="3">
    <source>
        <dbReference type="ARBA" id="ARBA00004065"/>
    </source>
</evidence>
<proteinExistence type="inferred from homology"/>
<comment type="similarity">
    <text evidence="5 14 16">Belongs to the RNase HII family.</text>
</comment>
<evidence type="ECO:0000256" key="4">
    <source>
        <dbReference type="ARBA" id="ARBA00004496"/>
    </source>
</evidence>
<dbReference type="InterPro" id="IPR022898">
    <property type="entry name" value="RNase_HII"/>
</dbReference>
<comment type="subcellular location">
    <subcellularLocation>
        <location evidence="4 14">Cytoplasm</location>
    </subcellularLocation>
</comment>
<keyword evidence="12 14" id="KW-0378">Hydrolase</keyword>
<keyword evidence="11 14" id="KW-0255">Endonuclease</keyword>
<evidence type="ECO:0000313" key="18">
    <source>
        <dbReference type="EMBL" id="MBE5036373.1"/>
    </source>
</evidence>
<dbReference type="Pfam" id="PF01351">
    <property type="entry name" value="RNase_HII"/>
    <property type="match status" value="1"/>
</dbReference>
<dbReference type="InterPro" id="IPR012337">
    <property type="entry name" value="RNaseH-like_sf"/>
</dbReference>
<accession>A0ABR9QZU4</accession>
<dbReference type="HAMAP" id="MF_00052_B">
    <property type="entry name" value="RNase_HII_B"/>
    <property type="match status" value="1"/>
</dbReference>
<keyword evidence="10 14" id="KW-0479">Metal-binding</keyword>
<dbReference type="EC" id="3.1.26.4" evidence="6 14"/>
<dbReference type="PROSITE" id="PS51975">
    <property type="entry name" value="RNASE_H_2"/>
    <property type="match status" value="1"/>
</dbReference>
<dbReference type="PANTHER" id="PTHR10954">
    <property type="entry name" value="RIBONUCLEASE H2 SUBUNIT A"/>
    <property type="match status" value="1"/>
</dbReference>
<feature type="binding site" evidence="14 15">
    <location>
        <position position="85"/>
    </location>
    <ligand>
        <name>a divalent metal cation</name>
        <dbReference type="ChEBI" id="CHEBI:60240"/>
    </ligand>
</feature>
<dbReference type="SUPFAM" id="SSF53098">
    <property type="entry name" value="Ribonuclease H-like"/>
    <property type="match status" value="1"/>
</dbReference>
<comment type="cofactor">
    <cofactor evidence="14 15">
        <name>Mn(2+)</name>
        <dbReference type="ChEBI" id="CHEBI:29035"/>
    </cofactor>
    <cofactor evidence="14 15">
        <name>Mg(2+)</name>
        <dbReference type="ChEBI" id="CHEBI:18420"/>
    </cofactor>
    <text evidence="14 15">Manganese or magnesium. Binds 1 divalent metal ion per monomer in the absence of substrate. May bind a second metal ion after substrate binding.</text>
</comment>
<feature type="domain" description="RNase H type-2" evidence="17">
    <location>
        <begin position="78"/>
        <end position="264"/>
    </location>
</feature>
<dbReference type="Proteomes" id="UP000768567">
    <property type="component" value="Unassembled WGS sequence"/>
</dbReference>
<evidence type="ECO:0000256" key="15">
    <source>
        <dbReference type="PROSITE-ProRule" id="PRU01319"/>
    </source>
</evidence>
<dbReference type="InterPro" id="IPR036397">
    <property type="entry name" value="RNaseH_sf"/>
</dbReference>
<feature type="binding site" evidence="14 15">
    <location>
        <position position="176"/>
    </location>
    <ligand>
        <name>a divalent metal cation</name>
        <dbReference type="ChEBI" id="CHEBI:60240"/>
    </ligand>
</feature>
<dbReference type="InterPro" id="IPR001352">
    <property type="entry name" value="RNase_HII/HIII"/>
</dbReference>
<evidence type="ECO:0000256" key="1">
    <source>
        <dbReference type="ARBA" id="ARBA00000077"/>
    </source>
</evidence>
<keyword evidence="13 14" id="KW-0464">Manganese</keyword>
<dbReference type="EMBL" id="JADCKC010000001">
    <property type="protein sequence ID" value="MBE5036373.1"/>
    <property type="molecule type" value="Genomic_DNA"/>
</dbReference>
<evidence type="ECO:0000256" key="5">
    <source>
        <dbReference type="ARBA" id="ARBA00007383"/>
    </source>
</evidence>
<gene>
    <name evidence="14" type="primary">rnhB</name>
    <name evidence="18" type="ORF">INF35_00945</name>
</gene>
<evidence type="ECO:0000256" key="9">
    <source>
        <dbReference type="ARBA" id="ARBA00022722"/>
    </source>
</evidence>
<evidence type="ECO:0000256" key="10">
    <source>
        <dbReference type="ARBA" id="ARBA00022723"/>
    </source>
</evidence>
<keyword evidence="9 14" id="KW-0540">Nuclease</keyword>
<protein>
    <recommendedName>
        <fullName evidence="7 14">Ribonuclease HII</fullName>
        <shortName evidence="14">RNase HII</shortName>
        <ecNumber evidence="6 14">3.1.26.4</ecNumber>
    </recommendedName>
</protein>
<comment type="cofactor">
    <cofactor evidence="2">
        <name>Mg(2+)</name>
        <dbReference type="ChEBI" id="CHEBI:18420"/>
    </cofactor>
</comment>
<comment type="caution">
    <text evidence="18">The sequence shown here is derived from an EMBL/GenBank/DDBJ whole genome shotgun (WGS) entry which is preliminary data.</text>
</comment>
<evidence type="ECO:0000256" key="8">
    <source>
        <dbReference type="ARBA" id="ARBA00022490"/>
    </source>
</evidence>
<dbReference type="CDD" id="cd07182">
    <property type="entry name" value="RNase_HII_bacteria_HII_like"/>
    <property type="match status" value="1"/>
</dbReference>
<evidence type="ECO:0000259" key="17">
    <source>
        <dbReference type="PROSITE" id="PS51975"/>
    </source>
</evidence>
<dbReference type="InterPro" id="IPR024567">
    <property type="entry name" value="RNase_HII/HIII_dom"/>
</dbReference>
<evidence type="ECO:0000313" key="19">
    <source>
        <dbReference type="Proteomes" id="UP000768567"/>
    </source>
</evidence>
<evidence type="ECO:0000256" key="12">
    <source>
        <dbReference type="ARBA" id="ARBA00022801"/>
    </source>
</evidence>
<evidence type="ECO:0000256" key="13">
    <source>
        <dbReference type="ARBA" id="ARBA00023211"/>
    </source>
</evidence>
<evidence type="ECO:0000256" key="2">
    <source>
        <dbReference type="ARBA" id="ARBA00001946"/>
    </source>
</evidence>